<protein>
    <submittedName>
        <fullName evidence="4">Aldehyde dehydrogenase</fullName>
    </submittedName>
</protein>
<dbReference type="OrthoDB" id="9762436at2"/>
<evidence type="ECO:0000259" key="3">
    <source>
        <dbReference type="Pfam" id="PF00171"/>
    </source>
</evidence>
<keyword evidence="2" id="KW-0560">Oxidoreductase</keyword>
<dbReference type="Proteomes" id="UP000057609">
    <property type="component" value="Chromosome"/>
</dbReference>
<feature type="domain" description="Aldehyde dehydrogenase" evidence="3">
    <location>
        <begin position="63"/>
        <end position="506"/>
    </location>
</feature>
<keyword evidence="5" id="KW-1185">Reference proteome</keyword>
<dbReference type="GO" id="GO:0016620">
    <property type="term" value="F:oxidoreductase activity, acting on the aldehyde or oxo group of donors, NAD or NADP as acceptor"/>
    <property type="evidence" value="ECO:0007669"/>
    <property type="project" value="InterPro"/>
</dbReference>
<dbReference type="AlphaFoldDB" id="A0A0B5B7M7"/>
<dbReference type="PANTHER" id="PTHR43353:SF5">
    <property type="entry name" value="SUCCINATE-SEMIALDEHYDE DEHYDROGENASE, MITOCHONDRIAL"/>
    <property type="match status" value="1"/>
</dbReference>
<organism evidence="4 5">
    <name type="scientific">Geobacter pickeringii</name>
    <dbReference type="NCBI Taxonomy" id="345632"/>
    <lineage>
        <taxon>Bacteria</taxon>
        <taxon>Pseudomonadati</taxon>
        <taxon>Thermodesulfobacteriota</taxon>
        <taxon>Desulfuromonadia</taxon>
        <taxon>Geobacterales</taxon>
        <taxon>Geobacteraceae</taxon>
        <taxon>Geobacter</taxon>
    </lineage>
</organism>
<dbReference type="Gene3D" id="3.40.605.10">
    <property type="entry name" value="Aldehyde Dehydrogenase, Chain A, domain 1"/>
    <property type="match status" value="1"/>
</dbReference>
<evidence type="ECO:0000256" key="1">
    <source>
        <dbReference type="ARBA" id="ARBA00009986"/>
    </source>
</evidence>
<dbReference type="PANTHER" id="PTHR43353">
    <property type="entry name" value="SUCCINATE-SEMIALDEHYDE DEHYDROGENASE, MITOCHONDRIAL"/>
    <property type="match status" value="1"/>
</dbReference>
<dbReference type="CDD" id="cd07082">
    <property type="entry name" value="ALDH_F11_NP-GAPDH"/>
    <property type="match status" value="1"/>
</dbReference>
<dbReference type="STRING" id="345632.GPICK_03570"/>
<proteinExistence type="inferred from homology"/>
<dbReference type="InterPro" id="IPR016162">
    <property type="entry name" value="Ald_DH_N"/>
</dbReference>
<comment type="similarity">
    <text evidence="1">Belongs to the aldehyde dehydrogenase family.</text>
</comment>
<reference evidence="4 5" key="1">
    <citation type="journal article" date="2015" name="Genome Announc.">
        <title>Complete Genome of Geobacter pickeringii G13T, a Metal-Reducing Isolate from Sedimentary Kaolin Deposits.</title>
        <authorList>
            <person name="Badalamenti J.P."/>
            <person name="Bond D.R."/>
        </authorList>
    </citation>
    <scope>NUCLEOTIDE SEQUENCE [LARGE SCALE GENOMIC DNA]</scope>
    <source>
        <strain evidence="4 5">G13</strain>
    </source>
</reference>
<dbReference type="PROSITE" id="PS00070">
    <property type="entry name" value="ALDEHYDE_DEHYDR_CYS"/>
    <property type="match status" value="1"/>
</dbReference>
<dbReference type="KEGG" id="gpi:GPICK_03570"/>
<sequence>MTIRDRIDALFPAPEQLAGRNRLAEPVEMREYLVNGELQPWKGPTQEVFSPVCARKADGPERARIGSFPLMTEADALAALEAAAAAYDNGRGEWPTMTVADRIAHIQRFAARMKERREEVVRLLMAEIGKTAGDAGKEFDRTVAYIAETVDALKELDRVSSRFVIEQGIIGQIRRAPLGVTLCMGPYNYPLNETFTTLIPALIMGNTVLLKPPRHGVLLFAPLLRAFRDCFPPGVVNTLFGSGRTITPPLMRTGRIDVLAFIGTSSAANSLQKEHPKPHRLRSVLGLEAKNPAIVLPDADLNVAVEECLAGSLTFNGQRCTAIKIVFVHESIADDFLALFSRTLAAIGIGLPWDPAVMITPLPEPGKTVYLAGLVDDAVRHGARVMNEGGGTVSGTYFHPALVYPVTPRMRLYTEEQFGPVVPVAPFSDTAEPIRYIEESDYGQQVSIFGRDPQLLATLIDPLVNQVSRVNINSQCQRGPDVFPFTGRKDSAVGTLSVSDALRAFSIRTLVAAKESAVNKEIISDIVREHRSNFLSTDFIL</sequence>
<dbReference type="InterPro" id="IPR015590">
    <property type="entry name" value="Aldehyde_DH_dom"/>
</dbReference>
<dbReference type="InterPro" id="IPR016161">
    <property type="entry name" value="Ald_DH/histidinol_DH"/>
</dbReference>
<evidence type="ECO:0000313" key="5">
    <source>
        <dbReference type="Proteomes" id="UP000057609"/>
    </source>
</evidence>
<evidence type="ECO:0000313" key="4">
    <source>
        <dbReference type="EMBL" id="AJE02577.1"/>
    </source>
</evidence>
<evidence type="ECO:0000256" key="2">
    <source>
        <dbReference type="ARBA" id="ARBA00023002"/>
    </source>
</evidence>
<dbReference type="Pfam" id="PF00171">
    <property type="entry name" value="Aldedh"/>
    <property type="match status" value="1"/>
</dbReference>
<dbReference type="Gene3D" id="3.40.309.10">
    <property type="entry name" value="Aldehyde Dehydrogenase, Chain A, domain 2"/>
    <property type="match status" value="1"/>
</dbReference>
<dbReference type="SUPFAM" id="SSF53720">
    <property type="entry name" value="ALDH-like"/>
    <property type="match status" value="1"/>
</dbReference>
<gene>
    <name evidence="4" type="ORF">GPICK_03570</name>
</gene>
<dbReference type="InterPro" id="IPR016160">
    <property type="entry name" value="Ald_DH_CS_CYS"/>
</dbReference>
<dbReference type="RefSeq" id="WP_039740578.1">
    <property type="nucleotide sequence ID" value="NZ_CP009788.1"/>
</dbReference>
<dbReference type="InterPro" id="IPR050740">
    <property type="entry name" value="Aldehyde_DH_Superfamily"/>
</dbReference>
<dbReference type="HOGENOM" id="CLU_005391_0_1_7"/>
<name>A0A0B5B7M7_9BACT</name>
<accession>A0A0B5B7M7</accession>
<dbReference type="EMBL" id="CP009788">
    <property type="protein sequence ID" value="AJE02577.1"/>
    <property type="molecule type" value="Genomic_DNA"/>
</dbReference>
<dbReference type="InterPro" id="IPR016163">
    <property type="entry name" value="Ald_DH_C"/>
</dbReference>